<sequence length="231" mass="26060">MQKDERFGIVALTTTELSDLISSWKSVKDKKPMAPGDADKLVEILEKISSEFDSKKIPENTEVPLALMAQMISEDPKLVLSAINRINSYIYLPETNNAVDLQVVEKIYATWQQRKAQLEMKGILRVTGAQDEIQITEWENALISMINKGRQNKSASGGQSSYIIPTSVENRALNIINSVNNVNLNEIRTPINYAMLGQIFSRRDALTSELRIQNARLERNFKKDSNECIDA</sequence>
<dbReference type="EMBL" id="JYPD01000017">
    <property type="protein sequence ID" value="KXK09456.1"/>
    <property type="molecule type" value="Genomic_DNA"/>
</dbReference>
<protein>
    <submittedName>
        <fullName evidence="1">Uncharacterized protein</fullName>
    </submittedName>
</protein>
<evidence type="ECO:0000313" key="1">
    <source>
        <dbReference type="EMBL" id="KXK09456.1"/>
    </source>
</evidence>
<reference evidence="1 2" key="1">
    <citation type="submission" date="2015-02" db="EMBL/GenBank/DDBJ databases">
        <title>Improved understanding of the partial-nitritation anammox process through 23 genomes representing the majority of the microbial community.</title>
        <authorList>
            <person name="Speth D.R."/>
            <person name="In T Zandt M."/>
            <person name="Guerrero Cruz S."/>
            <person name="Jetten M.S."/>
            <person name="Dutilh B.E."/>
        </authorList>
    </citation>
    <scope>NUCLEOTIDE SEQUENCE [LARGE SCALE GENOMIC DNA]</scope>
    <source>
        <strain evidence="1">OLB21</strain>
    </source>
</reference>
<comment type="caution">
    <text evidence="1">The sequence shown here is derived from an EMBL/GenBank/DDBJ whole genome shotgun (WGS) entry which is preliminary data.</text>
</comment>
<evidence type="ECO:0000313" key="2">
    <source>
        <dbReference type="Proteomes" id="UP000070449"/>
    </source>
</evidence>
<name>A0A136KJ36_9BACT</name>
<proteinExistence type="predicted"/>
<accession>A0A136KJ36</accession>
<dbReference type="STRING" id="1617427.UZ20_WS6002000505"/>
<organism evidence="1 2">
    <name type="scientific">candidate division WS6 bacterium OLB21</name>
    <dbReference type="NCBI Taxonomy" id="1617427"/>
    <lineage>
        <taxon>Bacteria</taxon>
        <taxon>Candidatus Dojkabacteria</taxon>
    </lineage>
</organism>
<dbReference type="Proteomes" id="UP000070449">
    <property type="component" value="Unassembled WGS sequence"/>
</dbReference>
<dbReference type="AlphaFoldDB" id="A0A136KJ36"/>
<gene>
    <name evidence="1" type="ORF">UZ20_WS6002000505</name>
</gene>